<reference evidence="2" key="1">
    <citation type="submission" date="1998-03" db="EMBL/GenBank/DDBJ databases">
        <title>Hypoxia induced cDNAs by Differential Display.</title>
        <authorList>
            <person name="Aggelis A."/>
            <person name="Kanellis A.K."/>
        </authorList>
    </citation>
    <scope>NUCLEOTIDE SEQUENCE</scope>
</reference>
<organism evidence="2">
    <name type="scientific">Solanum lycopersicum</name>
    <name type="common">Tomato</name>
    <name type="synonym">Lycopersicon esculentum</name>
    <dbReference type="NCBI Taxonomy" id="4081"/>
    <lineage>
        <taxon>Eukaryota</taxon>
        <taxon>Viridiplantae</taxon>
        <taxon>Streptophyta</taxon>
        <taxon>Embryophyta</taxon>
        <taxon>Tracheophyta</taxon>
        <taxon>Spermatophyta</taxon>
        <taxon>Magnoliopsida</taxon>
        <taxon>eudicotyledons</taxon>
        <taxon>Gunneridae</taxon>
        <taxon>Pentapetalae</taxon>
        <taxon>asterids</taxon>
        <taxon>lamiids</taxon>
        <taxon>Solanales</taxon>
        <taxon>Solanaceae</taxon>
        <taxon>Solanoideae</taxon>
        <taxon>Solaneae</taxon>
        <taxon>Solanum</taxon>
        <taxon>Solanum subgen. Lycopersicon</taxon>
    </lineage>
</organism>
<feature type="non-terminal residue" evidence="2">
    <location>
        <position position="1"/>
    </location>
</feature>
<accession>O65825</accession>
<feature type="non-terminal residue" evidence="2">
    <location>
        <position position="67"/>
    </location>
</feature>
<keyword evidence="1" id="KW-0472">Membrane</keyword>
<sequence length="67" mass="7523">EAAHSVRTLSQLRNCLFVYLLFGRGIFGMNIPYLGMRNIVTVFKWVVDSSQSELSVVYLLLIAGISD</sequence>
<dbReference type="AlphaFoldDB" id="O65825"/>
<keyword evidence="1" id="KW-1133">Transmembrane helix</keyword>
<evidence type="ECO:0000313" key="2">
    <source>
        <dbReference type="EMBL" id="CAA06219.1"/>
    </source>
</evidence>
<protein>
    <submittedName>
        <fullName evidence="2">Uncharacterized protein</fullName>
    </submittedName>
</protein>
<proteinExistence type="predicted"/>
<name>O65825_SOLLC</name>
<evidence type="ECO:0000256" key="1">
    <source>
        <dbReference type="SAM" id="Phobius"/>
    </source>
</evidence>
<dbReference type="PIR" id="T06422">
    <property type="entry name" value="T06422"/>
</dbReference>
<keyword evidence="1" id="KW-0812">Transmembrane</keyword>
<dbReference type="EMBL" id="AJ004919">
    <property type="protein sequence ID" value="CAA06219.1"/>
    <property type="molecule type" value="Genomic_DNA"/>
</dbReference>
<feature type="transmembrane region" description="Helical" evidence="1">
    <location>
        <begin position="16"/>
        <end position="35"/>
    </location>
</feature>